<keyword evidence="5 9" id="KW-1133">Transmembrane helix</keyword>
<dbReference type="AlphaFoldDB" id="A0A3P9BWG7"/>
<evidence type="ECO:0000256" key="8">
    <source>
        <dbReference type="RuleBase" id="RU000688"/>
    </source>
</evidence>
<reference evidence="11" key="2">
    <citation type="submission" date="2025-08" db="UniProtKB">
        <authorList>
            <consortium name="Ensembl"/>
        </authorList>
    </citation>
    <scope>IDENTIFICATION</scope>
</reference>
<dbReference type="GO" id="GO:0004930">
    <property type="term" value="F:G protein-coupled receptor activity"/>
    <property type="evidence" value="ECO:0007669"/>
    <property type="project" value="UniProtKB-KW"/>
</dbReference>
<keyword evidence="9" id="KW-1003">Cell membrane</keyword>
<evidence type="ECO:0000256" key="5">
    <source>
        <dbReference type="ARBA" id="ARBA00022989"/>
    </source>
</evidence>
<feature type="transmembrane region" description="Helical" evidence="9">
    <location>
        <begin position="218"/>
        <end position="241"/>
    </location>
</feature>
<keyword evidence="12" id="KW-1185">Reference proteome</keyword>
<keyword evidence="7 8" id="KW-0807">Transducer</keyword>
<evidence type="ECO:0000313" key="11">
    <source>
        <dbReference type="Ensembl" id="ENSMZEP00005013996.1"/>
    </source>
</evidence>
<dbReference type="PANTHER" id="PTHR26450">
    <property type="entry name" value="OLFACTORY RECEPTOR 56B1-RELATED"/>
    <property type="match status" value="1"/>
</dbReference>
<dbReference type="Gene3D" id="1.20.1070.10">
    <property type="entry name" value="Rhodopsin 7-helix transmembrane proteins"/>
    <property type="match status" value="1"/>
</dbReference>
<organism evidence="11 12">
    <name type="scientific">Maylandia zebra</name>
    <name type="common">zebra mbuna</name>
    <dbReference type="NCBI Taxonomy" id="106582"/>
    <lineage>
        <taxon>Eukaryota</taxon>
        <taxon>Metazoa</taxon>
        <taxon>Chordata</taxon>
        <taxon>Craniata</taxon>
        <taxon>Vertebrata</taxon>
        <taxon>Euteleostomi</taxon>
        <taxon>Actinopterygii</taxon>
        <taxon>Neopterygii</taxon>
        <taxon>Teleostei</taxon>
        <taxon>Neoteleostei</taxon>
        <taxon>Acanthomorphata</taxon>
        <taxon>Ovalentaria</taxon>
        <taxon>Cichlomorphae</taxon>
        <taxon>Cichliformes</taxon>
        <taxon>Cichlidae</taxon>
        <taxon>African cichlids</taxon>
        <taxon>Pseudocrenilabrinae</taxon>
        <taxon>Haplochromini</taxon>
        <taxon>Maylandia</taxon>
        <taxon>Maylandia zebra complex</taxon>
    </lineage>
</organism>
<comment type="subcellular location">
    <subcellularLocation>
        <location evidence="9">Cell membrane</location>
        <topology evidence="9">Multi-pass membrane protein</topology>
    </subcellularLocation>
    <subcellularLocation>
        <location evidence="1">Membrane</location>
        <topology evidence="1">Multi-pass membrane protein</topology>
    </subcellularLocation>
</comment>
<dbReference type="Pfam" id="PF13853">
    <property type="entry name" value="7tm_4"/>
    <property type="match status" value="1"/>
</dbReference>
<feature type="transmembrane region" description="Helical" evidence="9">
    <location>
        <begin position="147"/>
        <end position="166"/>
    </location>
</feature>
<proteinExistence type="inferred from homology"/>
<dbReference type="InterPro" id="IPR000725">
    <property type="entry name" value="Olfact_rcpt"/>
</dbReference>
<name>A0A3P9BWG7_9CICH</name>
<dbReference type="PANTHER" id="PTHR26450:SF417">
    <property type="entry name" value="ODORANT RECEPTOR-RELATED"/>
    <property type="match status" value="1"/>
</dbReference>
<reference evidence="11" key="3">
    <citation type="submission" date="2025-09" db="UniProtKB">
        <authorList>
            <consortium name="Ensembl"/>
        </authorList>
    </citation>
    <scope>IDENTIFICATION</scope>
</reference>
<evidence type="ECO:0000256" key="9">
    <source>
        <dbReference type="RuleBase" id="RU363047"/>
    </source>
</evidence>
<evidence type="ECO:0000256" key="2">
    <source>
        <dbReference type="ARBA" id="ARBA00022606"/>
    </source>
</evidence>
<keyword evidence="4 9" id="KW-0552">Olfaction</keyword>
<dbReference type="GO" id="GO:0004984">
    <property type="term" value="F:olfactory receptor activity"/>
    <property type="evidence" value="ECO:0007669"/>
    <property type="project" value="InterPro"/>
</dbReference>
<dbReference type="PRINTS" id="PR00237">
    <property type="entry name" value="GPCRRHODOPSN"/>
</dbReference>
<reference evidence="11 12" key="1">
    <citation type="journal article" date="2014" name="Nature">
        <title>The genomic substrate for adaptive radiation in African cichlid fish.</title>
        <authorList>
            <person name="Brawand D."/>
            <person name="Wagner C.E."/>
            <person name="Li Y.I."/>
            <person name="Malinsky M."/>
            <person name="Keller I."/>
            <person name="Fan S."/>
            <person name="Simakov O."/>
            <person name="Ng A.Y."/>
            <person name="Lim Z.W."/>
            <person name="Bezault E."/>
            <person name="Turner-Maier J."/>
            <person name="Johnson J."/>
            <person name="Alcazar R."/>
            <person name="Noh H.J."/>
            <person name="Russell P."/>
            <person name="Aken B."/>
            <person name="Alfoldi J."/>
            <person name="Amemiya C."/>
            <person name="Azzouzi N."/>
            <person name="Baroiller J.F."/>
            <person name="Barloy-Hubler F."/>
            <person name="Berlin A."/>
            <person name="Bloomquist R."/>
            <person name="Carleton K.L."/>
            <person name="Conte M.A."/>
            <person name="D'Cotta H."/>
            <person name="Eshel O."/>
            <person name="Gaffney L."/>
            <person name="Galibert F."/>
            <person name="Gante H.F."/>
            <person name="Gnerre S."/>
            <person name="Greuter L."/>
            <person name="Guyon R."/>
            <person name="Haddad N.S."/>
            <person name="Haerty W."/>
            <person name="Harris R.M."/>
            <person name="Hofmann H.A."/>
            <person name="Hourlier T."/>
            <person name="Hulata G."/>
            <person name="Jaffe D.B."/>
            <person name="Lara M."/>
            <person name="Lee A.P."/>
            <person name="MacCallum I."/>
            <person name="Mwaiko S."/>
            <person name="Nikaido M."/>
            <person name="Nishihara H."/>
            <person name="Ozouf-Costaz C."/>
            <person name="Penman D.J."/>
            <person name="Przybylski D."/>
            <person name="Rakotomanga M."/>
            <person name="Renn S.C.P."/>
            <person name="Ribeiro F.J."/>
            <person name="Ron M."/>
            <person name="Salzburger W."/>
            <person name="Sanchez-Pulido L."/>
            <person name="Santos M.E."/>
            <person name="Searle S."/>
            <person name="Sharpe T."/>
            <person name="Swofford R."/>
            <person name="Tan F.J."/>
            <person name="Williams L."/>
            <person name="Young S."/>
            <person name="Yin S."/>
            <person name="Okada N."/>
            <person name="Kocher T.D."/>
            <person name="Miska E.A."/>
            <person name="Lander E.S."/>
            <person name="Venkatesh B."/>
            <person name="Fernald R.D."/>
            <person name="Meyer A."/>
            <person name="Ponting C.P."/>
            <person name="Streelman J.T."/>
            <person name="Lindblad-Toh K."/>
            <person name="Seehausen O."/>
            <person name="Di Palma F."/>
        </authorList>
    </citation>
    <scope>NUCLEOTIDE SEQUENCE</scope>
</reference>
<evidence type="ECO:0000256" key="3">
    <source>
        <dbReference type="ARBA" id="ARBA00022692"/>
    </source>
</evidence>
<evidence type="ECO:0000256" key="7">
    <source>
        <dbReference type="ARBA" id="ARBA00023224"/>
    </source>
</evidence>
<feature type="transmembrane region" description="Helical" evidence="9">
    <location>
        <begin position="261"/>
        <end position="286"/>
    </location>
</feature>
<protein>
    <recommendedName>
        <fullName evidence="9">Olfactory receptor</fullName>
    </recommendedName>
</protein>
<comment type="similarity">
    <text evidence="8">Belongs to the G-protein coupled receptor 1 family.</text>
</comment>
<keyword evidence="6 9" id="KW-0472">Membrane</keyword>
<dbReference type="Ensembl" id="ENSMZET00005014468.1">
    <property type="protein sequence ID" value="ENSMZEP00005013996.1"/>
    <property type="gene ID" value="ENSMZEG00005010554.1"/>
</dbReference>
<evidence type="ECO:0000256" key="4">
    <source>
        <dbReference type="ARBA" id="ARBA00022725"/>
    </source>
</evidence>
<feature type="domain" description="G-protein coupled receptors family 1 profile" evidence="10">
    <location>
        <begin position="56"/>
        <end position="276"/>
    </location>
</feature>
<dbReference type="GeneTree" id="ENSGT00940000161369"/>
<accession>A0A3P9BWG7</accession>
<keyword evidence="8" id="KW-0675">Receptor</keyword>
<dbReference type="InterPro" id="IPR050402">
    <property type="entry name" value="OR51/52/56-like"/>
</dbReference>
<keyword evidence="2 9" id="KW-0716">Sensory transduction</keyword>
<dbReference type="InterPro" id="IPR017452">
    <property type="entry name" value="GPCR_Rhodpsn_7TM"/>
</dbReference>
<sequence>IRSRSFSLIKFVTEIMITNVTRMKSFFILGFPGLSPQYYGPISTFLFFVYLAIALGNIFILSFVAYEKSLQKPTYLVFCHLALNDLTFGTVTLPKIMSKYWFDNSVISFYGCFTQMFFVHYLGSVTSFILLVMALDRFVAICIPLRYPVLITNSVISVLCGFAWFIPLPLMIAVVLHALTLPFCKSNIIVQCYCDNISIISQACGDDVRIVVVTSLCLAMFCLLLPLAFILFSYISIIVVIMKMSSSAGRKRTLSTCTSQIFITCLFYLPRCFVYVTYAVGFSFILVSPDFSYWHGILQPMHCQIFREQHFLTKNNLLQASLAGREKGVLKGVH</sequence>
<dbReference type="Proteomes" id="UP000265160">
    <property type="component" value="LG14"/>
</dbReference>
<dbReference type="PRINTS" id="PR00245">
    <property type="entry name" value="OLFACTORYR"/>
</dbReference>
<evidence type="ECO:0000259" key="10">
    <source>
        <dbReference type="PROSITE" id="PS50262"/>
    </source>
</evidence>
<dbReference type="SUPFAM" id="SSF81321">
    <property type="entry name" value="Family A G protein-coupled receptor-like"/>
    <property type="match status" value="1"/>
</dbReference>
<dbReference type="PROSITE" id="PS50262">
    <property type="entry name" value="G_PROTEIN_RECEP_F1_2"/>
    <property type="match status" value="1"/>
</dbReference>
<dbReference type="InterPro" id="IPR000276">
    <property type="entry name" value="GPCR_Rhodpsn"/>
</dbReference>
<feature type="transmembrane region" description="Helical" evidence="9">
    <location>
        <begin position="45"/>
        <end position="66"/>
    </location>
</feature>
<feature type="transmembrane region" description="Helical" evidence="9">
    <location>
        <begin position="117"/>
        <end position="135"/>
    </location>
</feature>
<keyword evidence="3 8" id="KW-0812">Transmembrane</keyword>
<feature type="transmembrane region" description="Helical" evidence="9">
    <location>
        <begin position="75"/>
        <end position="97"/>
    </location>
</feature>
<dbReference type="GO" id="GO:0005886">
    <property type="term" value="C:plasma membrane"/>
    <property type="evidence" value="ECO:0007669"/>
    <property type="project" value="UniProtKB-SubCell"/>
</dbReference>
<evidence type="ECO:0000256" key="6">
    <source>
        <dbReference type="ARBA" id="ARBA00023136"/>
    </source>
</evidence>
<dbReference type="PROSITE" id="PS00237">
    <property type="entry name" value="G_PROTEIN_RECEP_F1_1"/>
    <property type="match status" value="1"/>
</dbReference>
<evidence type="ECO:0000313" key="12">
    <source>
        <dbReference type="Proteomes" id="UP000265160"/>
    </source>
</evidence>
<keyword evidence="8" id="KW-0297">G-protein coupled receptor</keyword>
<evidence type="ECO:0000256" key="1">
    <source>
        <dbReference type="ARBA" id="ARBA00004141"/>
    </source>
</evidence>